<name>A0ABQ6IIN0_9MICO</name>
<evidence type="ECO:0000313" key="1">
    <source>
        <dbReference type="EMBL" id="GMA37778.1"/>
    </source>
</evidence>
<dbReference type="Proteomes" id="UP001157125">
    <property type="component" value="Unassembled WGS sequence"/>
</dbReference>
<proteinExistence type="predicted"/>
<reference evidence="2" key="1">
    <citation type="journal article" date="2019" name="Int. J. Syst. Evol. Microbiol.">
        <title>The Global Catalogue of Microorganisms (GCM) 10K type strain sequencing project: providing services to taxonomists for standard genome sequencing and annotation.</title>
        <authorList>
            <consortium name="The Broad Institute Genomics Platform"/>
            <consortium name="The Broad Institute Genome Sequencing Center for Infectious Disease"/>
            <person name="Wu L."/>
            <person name="Ma J."/>
        </authorList>
    </citation>
    <scope>NUCLEOTIDE SEQUENCE [LARGE SCALE GENOMIC DNA]</scope>
    <source>
        <strain evidence="2">NBRC 112299</strain>
    </source>
</reference>
<sequence>MNDDLHQQAGDPDLRATGAPQLEYYAAARNGSTAILETATRDVVAWVVHDRDSLRARSRGWVSPPEDTIPSLIVHVARHRGSR</sequence>
<accession>A0ABQ6IIN0</accession>
<organism evidence="1 2">
    <name type="scientific">Demequina litorisediminis</name>
    <dbReference type="NCBI Taxonomy" id="1849022"/>
    <lineage>
        <taxon>Bacteria</taxon>
        <taxon>Bacillati</taxon>
        <taxon>Actinomycetota</taxon>
        <taxon>Actinomycetes</taxon>
        <taxon>Micrococcales</taxon>
        <taxon>Demequinaceae</taxon>
        <taxon>Demequina</taxon>
    </lineage>
</organism>
<dbReference type="RefSeq" id="WP_284329498.1">
    <property type="nucleotide sequence ID" value="NZ_BSUN01000002.1"/>
</dbReference>
<dbReference type="EMBL" id="BSUN01000002">
    <property type="protein sequence ID" value="GMA37778.1"/>
    <property type="molecule type" value="Genomic_DNA"/>
</dbReference>
<protein>
    <submittedName>
        <fullName evidence="1">Uncharacterized protein</fullName>
    </submittedName>
</protein>
<gene>
    <name evidence="1" type="ORF">GCM10025876_39820</name>
</gene>
<comment type="caution">
    <text evidence="1">The sequence shown here is derived from an EMBL/GenBank/DDBJ whole genome shotgun (WGS) entry which is preliminary data.</text>
</comment>
<keyword evidence="2" id="KW-1185">Reference proteome</keyword>
<evidence type="ECO:0000313" key="2">
    <source>
        <dbReference type="Proteomes" id="UP001157125"/>
    </source>
</evidence>